<dbReference type="GO" id="GO:0016020">
    <property type="term" value="C:membrane"/>
    <property type="evidence" value="ECO:0007669"/>
    <property type="project" value="InterPro"/>
</dbReference>
<keyword evidence="7" id="KW-0333">Golgi apparatus</keyword>
<evidence type="ECO:0000256" key="7">
    <source>
        <dbReference type="ARBA" id="ARBA00023034"/>
    </source>
</evidence>
<dbReference type="PANTHER" id="PTHR11214:SF378">
    <property type="entry name" value="BETA-1,3-GALACTOSYLTRANSFERASE 4"/>
    <property type="match status" value="1"/>
</dbReference>
<proteinExistence type="predicted"/>
<evidence type="ECO:0000313" key="9">
    <source>
        <dbReference type="EMBL" id="OLQ92078.1"/>
    </source>
</evidence>
<evidence type="ECO:0000256" key="6">
    <source>
        <dbReference type="ARBA" id="ARBA00022989"/>
    </source>
</evidence>
<keyword evidence="8" id="KW-0472">Membrane</keyword>
<evidence type="ECO:0000256" key="3">
    <source>
        <dbReference type="ARBA" id="ARBA00022679"/>
    </source>
</evidence>
<dbReference type="RefSeq" id="WP_075706542.1">
    <property type="nucleotide sequence ID" value="NZ_MJMJ01000005.1"/>
</dbReference>
<keyword evidence="4" id="KW-0812">Transmembrane</keyword>
<dbReference type="Gene3D" id="3.90.550.50">
    <property type="match status" value="1"/>
</dbReference>
<dbReference type="GO" id="GO:0006493">
    <property type="term" value="P:protein O-linked glycosylation"/>
    <property type="evidence" value="ECO:0007669"/>
    <property type="project" value="TreeGrafter"/>
</dbReference>
<comment type="subcellular location">
    <subcellularLocation>
        <location evidence="1">Golgi apparatus membrane</location>
        <topology evidence="1">Single-pass type II membrane protein</topology>
    </subcellularLocation>
</comment>
<name>A0A1Q9HMY0_9VIBR</name>
<evidence type="ECO:0000256" key="1">
    <source>
        <dbReference type="ARBA" id="ARBA00004323"/>
    </source>
</evidence>
<organism evidence="9 10">
    <name type="scientific">Vibrio panuliri</name>
    <dbReference type="NCBI Taxonomy" id="1381081"/>
    <lineage>
        <taxon>Bacteria</taxon>
        <taxon>Pseudomonadati</taxon>
        <taxon>Pseudomonadota</taxon>
        <taxon>Gammaproteobacteria</taxon>
        <taxon>Vibrionales</taxon>
        <taxon>Vibrionaceae</taxon>
        <taxon>Vibrio</taxon>
    </lineage>
</organism>
<gene>
    <name evidence="9" type="ORF">BIY22_16330</name>
</gene>
<dbReference type="GO" id="GO:0016758">
    <property type="term" value="F:hexosyltransferase activity"/>
    <property type="evidence" value="ECO:0007669"/>
    <property type="project" value="InterPro"/>
</dbReference>
<keyword evidence="6" id="KW-1133">Transmembrane helix</keyword>
<evidence type="ECO:0000256" key="8">
    <source>
        <dbReference type="ARBA" id="ARBA00023136"/>
    </source>
</evidence>
<keyword evidence="2" id="KW-0328">Glycosyltransferase</keyword>
<keyword evidence="3" id="KW-0808">Transferase</keyword>
<accession>A0A1Q9HMY0</accession>
<dbReference type="Pfam" id="PF01762">
    <property type="entry name" value="Galactosyl_T"/>
    <property type="match status" value="1"/>
</dbReference>
<protein>
    <submittedName>
        <fullName evidence="9">Uncharacterized protein</fullName>
    </submittedName>
</protein>
<evidence type="ECO:0000256" key="4">
    <source>
        <dbReference type="ARBA" id="ARBA00022692"/>
    </source>
</evidence>
<dbReference type="EMBL" id="MJMJ01000005">
    <property type="protein sequence ID" value="OLQ92078.1"/>
    <property type="molecule type" value="Genomic_DNA"/>
</dbReference>
<sequence>MSGLWLNFDIYSNDSKEIVIYINGLLVSRKRIQVNVDEKLSNFDIYLPVDKVAKAIKGSGKMSILIESGLGKELIRYRCSTEKLYKKEFEHIGDDINFTLSCLPLITEESVIYLKERQKLAVIKHLLDAGLEKNSAGLFHTLIKQLKEYNSVSNAPELLVLQSRSEFLSLLISLYKPVISNPYYVFIKQALSTMMYLDAKSLIDYSSLEEEDKTHLFNQCVKEDSDKFSFVASFPHSDEDGVRLWLTLSEHQRQDYWPMLANTFEYRREYKRITQYSIDYSWYTKLKHEHREHVIKAIIQEPCTRWFGMSVIVNEFEQGATSANLLAYLQEYVWASWDQEYVNIDSFCYVMSGVLPLISGEEYSCFTSILVEIFNCRLIRNSNDVYRQCLIELITQTINHGIKTVNYSFDLLAGKARLYYAFDDYFLTNLDYQSIKAFDGEYFRFADSIYSKTQSVKSFVANLRHNKAPTVQLLREQFINLTFLREQNIQGTEKWILALSRYCQLLEVTELYQELGKLHEEIGDTYGALSLANSESEKLRLEHIITTSGKDAKRKDSYWFEHSLEVRSEPKSDTRVAFIADLHAFLVNSKEGETNHGDLIQLLSSEITHYLMQGGTFEKVESFLPLINQMYVSGHSAILVTNWLVNLEVTLASMNQVSTLCGEYGEFVWFIDDLGHSVEHVLTAESQNALLSAIKQRYVYPYLQVMIYSCNAYEKTRHKIIRESWLPTLKAMDIDYCFVVGNAEQSHMDGDLMRLAVPDTYEALPHKSLEMFRFAHTNSCYRYYYKLDDDCVLNVHAMFGDPTFLNQTYFGRTVQRPLGGVDRSWHHKKSITQEAKAALDLSPEFSQYCDGSTGYILSHWAAQQLRMQVELDTNAQLINSSYFEDKLVGDLMAKANIAYSGHGYNCVVRRKAAAGHDLQMWIYGLLPTRSNNIKVLHTEDDQFRREVGSEIFNYYDGLPSLIYRDPVTELNPAWLSGEEQPPVLEKLSVNEVAIRNAKHVAIIVGKNEQELMPNLLEHHRNIGVEHFLFVDNCSADTSIDYMLDQEDVSVFVATQEYRHSRFAVNWQETLLSHYGLGRWVLIIDSDELYTFAGSERKPITTITQVAEQENANSFFAPMIDFYPKGDLADADLTAKQQFYQICDYFDNFSTMQIDLQPVYGPFSNSPIYQGGFRMRIFGSYNQFPAPNYLNQKYNLLKFEPNMRLIEGLHFMHGARISRVPTTIMHFKYHAGFNAKVIREINSGQHWNGATEYRRYFKILEKKNNSIFYDAKYSQRFIDSSNLIDCYSC</sequence>
<comment type="caution">
    <text evidence="9">The sequence shown here is derived from an EMBL/GenBank/DDBJ whole genome shotgun (WGS) entry which is preliminary data.</text>
</comment>
<keyword evidence="5" id="KW-0735">Signal-anchor</keyword>
<reference evidence="9 10" key="1">
    <citation type="submission" date="2016-09" db="EMBL/GenBank/DDBJ databases">
        <title>Genomic Taxonomy of the Vibrionaceae.</title>
        <authorList>
            <person name="Gonzalez-Castillo A."/>
            <person name="Gomez-Gil B."/>
            <person name="Enciso-Ibarra K."/>
        </authorList>
    </citation>
    <scope>NUCLEOTIDE SEQUENCE [LARGE SCALE GENOMIC DNA]</scope>
    <source>
        <strain evidence="9 10">CAIM 703</strain>
    </source>
</reference>
<evidence type="ECO:0000256" key="2">
    <source>
        <dbReference type="ARBA" id="ARBA00022676"/>
    </source>
</evidence>
<evidence type="ECO:0000313" key="10">
    <source>
        <dbReference type="Proteomes" id="UP000186313"/>
    </source>
</evidence>
<dbReference type="PANTHER" id="PTHR11214">
    <property type="entry name" value="BETA-1,3-N-ACETYLGLUCOSAMINYLTRANSFERASE"/>
    <property type="match status" value="1"/>
</dbReference>
<dbReference type="InterPro" id="IPR002659">
    <property type="entry name" value="Glyco_trans_31"/>
</dbReference>
<evidence type="ECO:0000256" key="5">
    <source>
        <dbReference type="ARBA" id="ARBA00022968"/>
    </source>
</evidence>
<dbReference type="STRING" id="1381081.BIY22_16330"/>
<dbReference type="Proteomes" id="UP000186313">
    <property type="component" value="Unassembled WGS sequence"/>
</dbReference>
<dbReference type="Pfam" id="PF13704">
    <property type="entry name" value="Glyco_tranf_2_4"/>
    <property type="match status" value="1"/>
</dbReference>